<organism evidence="1">
    <name type="scientific">bioreactor metagenome</name>
    <dbReference type="NCBI Taxonomy" id="1076179"/>
    <lineage>
        <taxon>unclassified sequences</taxon>
        <taxon>metagenomes</taxon>
        <taxon>ecological metagenomes</taxon>
    </lineage>
</organism>
<gene>
    <name evidence="1" type="ORF">SDC9_83660</name>
</gene>
<name>A0A644Z849_9ZZZZ</name>
<proteinExistence type="predicted"/>
<dbReference type="AlphaFoldDB" id="A0A644Z849"/>
<comment type="caution">
    <text evidence="1">The sequence shown here is derived from an EMBL/GenBank/DDBJ whole genome shotgun (WGS) entry which is preliminary data.</text>
</comment>
<dbReference type="EMBL" id="VSSQ01007812">
    <property type="protein sequence ID" value="MPM37055.1"/>
    <property type="molecule type" value="Genomic_DNA"/>
</dbReference>
<evidence type="ECO:0008006" key="2">
    <source>
        <dbReference type="Google" id="ProtNLM"/>
    </source>
</evidence>
<sequence>MAKSRRAKACDISQAVKAKVWERDQHRCIFCGSAVNVMPNAHVVPASDGGMGIEENIITACTRLAENDCHFRFDNGTKEERAAMYAQARAHLKQFYPNLENIEVRYKKYRF</sequence>
<evidence type="ECO:0000313" key="1">
    <source>
        <dbReference type="EMBL" id="MPM37055.1"/>
    </source>
</evidence>
<accession>A0A644Z849</accession>
<protein>
    <recommendedName>
        <fullName evidence="2">HNH nuclease domain-containing protein</fullName>
    </recommendedName>
</protein>
<reference evidence="1" key="1">
    <citation type="submission" date="2019-08" db="EMBL/GenBank/DDBJ databases">
        <authorList>
            <person name="Kucharzyk K."/>
            <person name="Murdoch R.W."/>
            <person name="Higgins S."/>
            <person name="Loffler F."/>
        </authorList>
    </citation>
    <scope>NUCLEOTIDE SEQUENCE</scope>
</reference>
<dbReference type="Gene3D" id="1.10.30.50">
    <property type="match status" value="1"/>
</dbReference>